<evidence type="ECO:0000313" key="3">
    <source>
        <dbReference type="Proteomes" id="UP000467164"/>
    </source>
</evidence>
<name>A0A7I7LLD9_9MYCO</name>
<feature type="region of interest" description="Disordered" evidence="1">
    <location>
        <begin position="1"/>
        <end position="22"/>
    </location>
</feature>
<organism evidence="2 3">
    <name type="scientific">Mycobacterium shottsii</name>
    <dbReference type="NCBI Taxonomy" id="133549"/>
    <lineage>
        <taxon>Bacteria</taxon>
        <taxon>Bacillati</taxon>
        <taxon>Actinomycetota</taxon>
        <taxon>Actinomycetes</taxon>
        <taxon>Mycobacteriales</taxon>
        <taxon>Mycobacteriaceae</taxon>
        <taxon>Mycobacterium</taxon>
        <taxon>Mycobacterium ulcerans group</taxon>
    </lineage>
</organism>
<evidence type="ECO:0000256" key="1">
    <source>
        <dbReference type="SAM" id="MobiDB-lite"/>
    </source>
</evidence>
<keyword evidence="3" id="KW-1185">Reference proteome</keyword>
<dbReference type="EMBL" id="AP022572">
    <property type="protein sequence ID" value="BBX60129.1"/>
    <property type="molecule type" value="Genomic_DNA"/>
</dbReference>
<protein>
    <submittedName>
        <fullName evidence="2">Uncharacterized protein</fullName>
    </submittedName>
</protein>
<sequence>MAPITTVYIKGPDPKDPEIGWSDRPAVRRMTFSCEMNRSGRPISRHPVAHVGEAPNQDAGTPEAARGPTRPAPTRFSPTSPALNPAVNPVLPQRIRMTLLRSRQGPVGRLLLAEAVHPVRDITALH</sequence>
<reference evidence="2 3" key="1">
    <citation type="journal article" date="2019" name="Emerg. Microbes Infect.">
        <title>Comprehensive subspecies identification of 175 nontuberculous mycobacteria species based on 7547 genomic profiles.</title>
        <authorList>
            <person name="Matsumoto Y."/>
            <person name="Kinjo T."/>
            <person name="Motooka D."/>
            <person name="Nabeya D."/>
            <person name="Jung N."/>
            <person name="Uechi K."/>
            <person name="Horii T."/>
            <person name="Iida T."/>
            <person name="Fujita J."/>
            <person name="Nakamura S."/>
        </authorList>
    </citation>
    <scope>NUCLEOTIDE SEQUENCE [LARGE SCALE GENOMIC DNA]</scope>
    <source>
        <strain evidence="2 3">JCM 12657</strain>
    </source>
</reference>
<gene>
    <name evidence="2" type="ORF">MSHO_54740</name>
</gene>
<dbReference type="Proteomes" id="UP000467164">
    <property type="component" value="Chromosome"/>
</dbReference>
<evidence type="ECO:0000313" key="2">
    <source>
        <dbReference type="EMBL" id="BBX60129.1"/>
    </source>
</evidence>
<dbReference type="KEGG" id="msho:MSHO_54740"/>
<dbReference type="AlphaFoldDB" id="A0A7I7LLD9"/>
<accession>A0A7I7LLD9</accession>
<proteinExistence type="predicted"/>
<feature type="region of interest" description="Disordered" evidence="1">
    <location>
        <begin position="37"/>
        <end position="89"/>
    </location>
</feature>